<proteinExistence type="predicted"/>
<evidence type="ECO:0000256" key="1">
    <source>
        <dbReference type="SAM" id="MobiDB-lite"/>
    </source>
</evidence>
<keyword evidence="3" id="KW-1185">Reference proteome</keyword>
<reference evidence="2" key="1">
    <citation type="submission" date="2021-08" db="EMBL/GenBank/DDBJ databases">
        <authorList>
            <person name="Misof B."/>
            <person name="Oliver O."/>
            <person name="Podsiadlowski L."/>
            <person name="Donath A."/>
            <person name="Peters R."/>
            <person name="Mayer C."/>
            <person name="Rust J."/>
            <person name="Gunkel S."/>
            <person name="Lesny P."/>
            <person name="Martin S."/>
            <person name="Oeyen J.P."/>
            <person name="Petersen M."/>
            <person name="Panagiotis P."/>
            <person name="Wilbrandt J."/>
            <person name="Tanja T."/>
        </authorList>
    </citation>
    <scope>NUCLEOTIDE SEQUENCE</scope>
    <source>
        <strain evidence="2">GBR_01_08_01A</strain>
        <tissue evidence="2">Thorax + abdomen</tissue>
    </source>
</reference>
<feature type="compositionally biased region" description="Polar residues" evidence="1">
    <location>
        <begin position="37"/>
        <end position="47"/>
    </location>
</feature>
<feature type="compositionally biased region" description="Basic and acidic residues" evidence="1">
    <location>
        <begin position="102"/>
        <end position="114"/>
    </location>
</feature>
<feature type="region of interest" description="Disordered" evidence="1">
    <location>
        <begin position="101"/>
        <end position="121"/>
    </location>
</feature>
<feature type="region of interest" description="Disordered" evidence="1">
    <location>
        <begin position="1"/>
        <end position="54"/>
    </location>
</feature>
<reference evidence="2" key="2">
    <citation type="journal article" date="2023" name="Commun. Biol.">
        <title>Intrasexual cuticular hydrocarbon dimorphism in a wasp sheds light on hydrocarbon biosynthesis genes in Hymenoptera.</title>
        <authorList>
            <person name="Moris V.C."/>
            <person name="Podsiadlowski L."/>
            <person name="Martin S."/>
            <person name="Oeyen J.P."/>
            <person name="Donath A."/>
            <person name="Petersen M."/>
            <person name="Wilbrandt J."/>
            <person name="Misof B."/>
            <person name="Liedtke D."/>
            <person name="Thamm M."/>
            <person name="Scheiner R."/>
            <person name="Schmitt T."/>
            <person name="Niehuis O."/>
        </authorList>
    </citation>
    <scope>NUCLEOTIDE SEQUENCE</scope>
    <source>
        <strain evidence="2">GBR_01_08_01A</strain>
    </source>
</reference>
<dbReference type="EMBL" id="JAIFRP010000080">
    <property type="protein sequence ID" value="KAK2579733.1"/>
    <property type="molecule type" value="Genomic_DNA"/>
</dbReference>
<accession>A0AAD9RHH4</accession>
<dbReference type="AlphaFoldDB" id="A0AAD9RHH4"/>
<organism evidence="2 3">
    <name type="scientific">Odynerus spinipes</name>
    <dbReference type="NCBI Taxonomy" id="1348599"/>
    <lineage>
        <taxon>Eukaryota</taxon>
        <taxon>Metazoa</taxon>
        <taxon>Ecdysozoa</taxon>
        <taxon>Arthropoda</taxon>
        <taxon>Hexapoda</taxon>
        <taxon>Insecta</taxon>
        <taxon>Pterygota</taxon>
        <taxon>Neoptera</taxon>
        <taxon>Endopterygota</taxon>
        <taxon>Hymenoptera</taxon>
        <taxon>Apocrita</taxon>
        <taxon>Aculeata</taxon>
        <taxon>Vespoidea</taxon>
        <taxon>Vespidae</taxon>
        <taxon>Eumeninae</taxon>
        <taxon>Odynerus</taxon>
    </lineage>
</organism>
<evidence type="ECO:0000313" key="3">
    <source>
        <dbReference type="Proteomes" id="UP001258017"/>
    </source>
</evidence>
<name>A0AAD9RHH4_9HYME</name>
<dbReference type="Proteomes" id="UP001258017">
    <property type="component" value="Unassembled WGS sequence"/>
</dbReference>
<sequence>MTDKSEIRNPSGFRAQTTEPSEEAKSWIPGFLEDEYSGTNTQDSTTSHGRRSIRKQATLLRTFSPIESEDFPCPIDTVTRCTVASKGVGTRVVCPIAQAIEDGQRSFPKEKGTDQEGLATR</sequence>
<gene>
    <name evidence="2" type="ORF">KPH14_011076</name>
</gene>
<protein>
    <submittedName>
        <fullName evidence="2">Uncharacterized protein</fullName>
    </submittedName>
</protein>
<comment type="caution">
    <text evidence="2">The sequence shown here is derived from an EMBL/GenBank/DDBJ whole genome shotgun (WGS) entry which is preliminary data.</text>
</comment>
<evidence type="ECO:0000313" key="2">
    <source>
        <dbReference type="EMBL" id="KAK2579733.1"/>
    </source>
</evidence>